<name>A0ABD5WQ69_9EURY</name>
<proteinExistence type="predicted"/>
<feature type="domain" description="Sulfatase N-terminal" evidence="2">
    <location>
        <begin position="32"/>
        <end position="125"/>
    </location>
</feature>
<dbReference type="Pfam" id="PF00884">
    <property type="entry name" value="Sulfatase"/>
    <property type="match status" value="1"/>
</dbReference>
<dbReference type="PANTHER" id="PTHR43108:SF15">
    <property type="entry name" value="SULFATASE"/>
    <property type="match status" value="1"/>
</dbReference>
<evidence type="ECO:0000313" key="3">
    <source>
        <dbReference type="EMBL" id="MFC7081905.1"/>
    </source>
</evidence>
<feature type="region of interest" description="Disordered" evidence="1">
    <location>
        <begin position="182"/>
        <end position="258"/>
    </location>
</feature>
<dbReference type="InterPro" id="IPR017850">
    <property type="entry name" value="Alkaline_phosphatase_core_sf"/>
</dbReference>
<protein>
    <submittedName>
        <fullName evidence="3">Sulfatase-like hydrolase/transferase</fullName>
    </submittedName>
</protein>
<dbReference type="EMBL" id="JBHSZH010000005">
    <property type="protein sequence ID" value="MFC7081905.1"/>
    <property type="molecule type" value="Genomic_DNA"/>
</dbReference>
<dbReference type="PANTHER" id="PTHR43108">
    <property type="entry name" value="N-ACETYLGLUCOSAMINE-6-SULFATASE FAMILY MEMBER"/>
    <property type="match status" value="1"/>
</dbReference>
<accession>A0ABD5WQ69</accession>
<dbReference type="InterPro" id="IPR000917">
    <property type="entry name" value="Sulfatase_N"/>
</dbReference>
<evidence type="ECO:0000259" key="2">
    <source>
        <dbReference type="Pfam" id="PF00884"/>
    </source>
</evidence>
<dbReference type="Gene3D" id="3.40.720.10">
    <property type="entry name" value="Alkaline Phosphatase, subunit A"/>
    <property type="match status" value="1"/>
</dbReference>
<evidence type="ECO:0000313" key="4">
    <source>
        <dbReference type="Proteomes" id="UP001596407"/>
    </source>
</evidence>
<dbReference type="RefSeq" id="WP_382210191.1">
    <property type="nucleotide sequence ID" value="NZ_JBHSZH010000005.1"/>
</dbReference>
<comment type="caution">
    <text evidence="3">The sequence shown here is derived from an EMBL/GenBank/DDBJ whole genome shotgun (WGS) entry which is preliminary data.</text>
</comment>
<gene>
    <name evidence="3" type="ORF">ACFQJ6_19220</name>
</gene>
<keyword evidence="4" id="KW-1185">Reference proteome</keyword>
<feature type="compositionally biased region" description="Polar residues" evidence="1">
    <location>
        <begin position="196"/>
        <end position="208"/>
    </location>
</feature>
<organism evidence="3 4">
    <name type="scientific">Halorussus caseinilyticus</name>
    <dbReference type="NCBI Taxonomy" id="3034025"/>
    <lineage>
        <taxon>Archaea</taxon>
        <taxon>Methanobacteriati</taxon>
        <taxon>Methanobacteriota</taxon>
        <taxon>Stenosarchaea group</taxon>
        <taxon>Halobacteria</taxon>
        <taxon>Halobacteriales</taxon>
        <taxon>Haladaptataceae</taxon>
        <taxon>Halorussus</taxon>
    </lineage>
</organism>
<reference evidence="3 4" key="1">
    <citation type="journal article" date="2019" name="Int. J. Syst. Evol. Microbiol.">
        <title>The Global Catalogue of Microorganisms (GCM) 10K type strain sequencing project: providing services to taxonomists for standard genome sequencing and annotation.</title>
        <authorList>
            <consortium name="The Broad Institute Genomics Platform"/>
            <consortium name="The Broad Institute Genome Sequencing Center for Infectious Disease"/>
            <person name="Wu L."/>
            <person name="Ma J."/>
        </authorList>
    </citation>
    <scope>NUCLEOTIDE SEQUENCE [LARGE SCALE GENOMIC DNA]</scope>
    <source>
        <strain evidence="3 4">DT72</strain>
    </source>
</reference>
<sequence length="258" mass="28624">MTAHTPYYPPDSGDPVVVLAADALTGSVENPDRVRRAYRAGVEHLSDLYREVYADLRKSFDYVVTLSDHGELLGERGMWNHSLGLDPELVRVPLVVSGDDVEPGVCDEVASLLDVHRTVADLAGVEIESRGRNLLESPAPVARLVEYHGLVPFRDRQFERRGVPRAERDRWDRPLDGFVAPDGFYGTRPRTDFGRSATSANRPATSPKATPESPSDRNDDWPNWSRPSTGGKSIARTLWSPRTFGTASKTSGTREREL</sequence>
<dbReference type="Proteomes" id="UP001596407">
    <property type="component" value="Unassembled WGS sequence"/>
</dbReference>
<evidence type="ECO:0000256" key="1">
    <source>
        <dbReference type="SAM" id="MobiDB-lite"/>
    </source>
</evidence>
<dbReference type="AlphaFoldDB" id="A0ABD5WQ69"/>
<dbReference type="SUPFAM" id="SSF53649">
    <property type="entry name" value="Alkaline phosphatase-like"/>
    <property type="match status" value="1"/>
</dbReference>